<dbReference type="Proteomes" id="UP000263900">
    <property type="component" value="Chromosome"/>
</dbReference>
<dbReference type="KEGG" id="pseg:D3H65_17355"/>
<dbReference type="EMBL" id="CP032157">
    <property type="protein sequence ID" value="AXY75634.1"/>
    <property type="molecule type" value="Genomic_DNA"/>
</dbReference>
<proteinExistence type="predicted"/>
<dbReference type="OrthoDB" id="569152at2"/>
<dbReference type="RefSeq" id="WP_119051515.1">
    <property type="nucleotide sequence ID" value="NZ_CP032157.1"/>
</dbReference>
<gene>
    <name evidence="1" type="ORF">D3H65_17355</name>
</gene>
<accession>A0A3B7MM94</accession>
<protein>
    <submittedName>
        <fullName evidence="1">Uncharacterized protein</fullName>
    </submittedName>
</protein>
<organism evidence="1 2">
    <name type="scientific">Paraflavitalea soli</name>
    <dbReference type="NCBI Taxonomy" id="2315862"/>
    <lineage>
        <taxon>Bacteria</taxon>
        <taxon>Pseudomonadati</taxon>
        <taxon>Bacteroidota</taxon>
        <taxon>Chitinophagia</taxon>
        <taxon>Chitinophagales</taxon>
        <taxon>Chitinophagaceae</taxon>
        <taxon>Paraflavitalea</taxon>
    </lineage>
</organism>
<evidence type="ECO:0000313" key="2">
    <source>
        <dbReference type="Proteomes" id="UP000263900"/>
    </source>
</evidence>
<dbReference type="AlphaFoldDB" id="A0A3B7MM94"/>
<evidence type="ECO:0000313" key="1">
    <source>
        <dbReference type="EMBL" id="AXY75634.1"/>
    </source>
</evidence>
<keyword evidence="2" id="KW-1185">Reference proteome</keyword>
<name>A0A3B7MM94_9BACT</name>
<reference evidence="1 2" key="1">
    <citation type="submission" date="2018-09" db="EMBL/GenBank/DDBJ databases">
        <title>Genome sequencing of strain 6GH32-13.</title>
        <authorList>
            <person name="Weon H.-Y."/>
            <person name="Heo J."/>
            <person name="Kwon S.-W."/>
        </authorList>
    </citation>
    <scope>NUCLEOTIDE SEQUENCE [LARGE SCALE GENOMIC DNA]</scope>
    <source>
        <strain evidence="1 2">5GH32-13</strain>
    </source>
</reference>
<sequence>MVQTRQSIDTTRRDLKYQRFLINEAQGLLTRLSQLQPFETSMPMVMAAAVPYMAQKNIYELMRTGKELLATKVRRFIDKMKQPHRIHTEKCQAAYAVLKLQFNALLDQFDIFADVVSQRGENETGIWVAGLDVFAKDALKMDRFLLEAPPLICYLDRGHGAAIRRARTRLPGGDENPVAVIKIPRERMVASGIGSSLVHEVGHQGSALLDLIPSLKPVLDDLSRKDAVHRESWKLLNRWISEILSDFWSVSFLGISATTGLMSVVSLPKYFVFRAVDNDPHPFPWIRVKISLAFGKHIYPENQWYRLERLWESMYPKEGLKPASLALINNLEAILPAFAKMVAEHKPLKLKGKKIGEVFPYQERQPHQLRAYYRQWKNDLEVMKKQRPSLVFAVIGQARADDVITPFSENRVLTNMLRHWALVNI</sequence>